<dbReference type="GeneID" id="10289359"/>
<dbReference type="InterPro" id="IPR012431">
    <property type="entry name" value="PDDEXK_10"/>
</dbReference>
<dbReference type="AlphaFoldDB" id="F0QUK1"/>
<dbReference type="STRING" id="985053.VMUT_1707"/>
<dbReference type="OrthoDB" id="28088at2157"/>
<dbReference type="HOGENOM" id="CLU_057644_0_0_2"/>
<gene>
    <name evidence="1" type="ordered locus">VMUT_1707</name>
</gene>
<dbReference type="Pfam" id="PF07788">
    <property type="entry name" value="PDDEXK_10"/>
    <property type="match status" value="1"/>
</dbReference>
<dbReference type="EMBL" id="CP002529">
    <property type="protein sequence ID" value="ADY01910.1"/>
    <property type="molecule type" value="Genomic_DNA"/>
</dbReference>
<dbReference type="Proteomes" id="UP000007485">
    <property type="component" value="Chromosome"/>
</dbReference>
<accession>F0QUK1</accession>
<protein>
    <recommendedName>
        <fullName evidence="3">DUF3782 domain-containing protein</fullName>
    </recommendedName>
</protein>
<organism evidence="1 2">
    <name type="scientific">Vulcanisaeta moutnovskia (strain 768-28)</name>
    <dbReference type="NCBI Taxonomy" id="985053"/>
    <lineage>
        <taxon>Archaea</taxon>
        <taxon>Thermoproteota</taxon>
        <taxon>Thermoprotei</taxon>
        <taxon>Thermoproteales</taxon>
        <taxon>Thermoproteaceae</taxon>
        <taxon>Vulcanisaeta</taxon>
    </lineage>
</organism>
<dbReference type="Pfam" id="PF12644">
    <property type="entry name" value="DUF3782"/>
    <property type="match status" value="1"/>
</dbReference>
<dbReference type="eggNOG" id="arCOG01422">
    <property type="taxonomic scope" value="Archaea"/>
</dbReference>
<evidence type="ECO:0008006" key="3">
    <source>
        <dbReference type="Google" id="ProtNLM"/>
    </source>
</evidence>
<dbReference type="RefSeq" id="WP_013605072.1">
    <property type="nucleotide sequence ID" value="NC_015151.1"/>
</dbReference>
<evidence type="ECO:0000313" key="1">
    <source>
        <dbReference type="EMBL" id="ADY01910.1"/>
    </source>
</evidence>
<reference evidence="1 2" key="1">
    <citation type="journal article" date="2011" name="J. Bacteriol.">
        <title>Complete genome sequence of 'Vulcanisaeta moutnovskia' strain 768-28, a novel member of the hyperthermophilic crenarchaeal genus vulcanisaeta.</title>
        <authorList>
            <person name="Gumerov V.M."/>
            <person name="Mardanov A.V."/>
            <person name="Beletsky A.V."/>
            <person name="Prokofeva M.I."/>
            <person name="Bonch-Osmolovskaya E.A."/>
            <person name="Ravin N.V."/>
            <person name="Skryabin K.G."/>
        </authorList>
    </citation>
    <scope>NUCLEOTIDE SEQUENCE [LARGE SCALE GENOMIC DNA]</scope>
    <source>
        <strain evidence="1 2">768-28</strain>
    </source>
</reference>
<name>F0QUK1_VULM7</name>
<evidence type="ECO:0000313" key="2">
    <source>
        <dbReference type="Proteomes" id="UP000007485"/>
    </source>
</evidence>
<keyword evidence="2" id="KW-1185">Reference proteome</keyword>
<proteinExistence type="predicted"/>
<dbReference type="InterPro" id="IPR024271">
    <property type="entry name" value="DUF3782"/>
</dbReference>
<dbReference type="PANTHER" id="PTHR34314">
    <property type="entry name" value="CRENARCHAEAL PROTEIN, PUTATIVE-RELATED"/>
    <property type="match status" value="1"/>
</dbReference>
<sequence length="345" mass="39637">MGGQANKINRDELLRLLREDEELRLAVMGLLGIVDVQSSLRQLINAINKLAEAQTRSVNAMQGIAEGETRITEMLGKVTDMLAKINEMIMDLAETLSRTIDMVERLAKGQEELGSAIKQLTEVQRVTWEAVKQLIDGEGKILDLLRQSLDSQGRLWQEVRVLQEGQNNLLVEVKRLGENIERLWQEVKAMREEETRLREGQERLWERYDRLDRKLSALGARWGVFSEEAFRRTIEELLSGVGYKVEKWSYNDAEGYVFGYPSVVDLDIVIMDDKAFAVEIKSSVSRSDLVVFKRIAELYERVTGRRLDAKYLVTYFIGERDEKSVIDLANSLDIKIVEPEELTRQ</sequence>
<dbReference type="SUPFAM" id="SSF58104">
    <property type="entry name" value="Methyl-accepting chemotaxis protein (MCP) signaling domain"/>
    <property type="match status" value="1"/>
</dbReference>
<dbReference type="KEGG" id="vmo:VMUT_1707"/>
<dbReference type="PANTHER" id="PTHR34314:SF7">
    <property type="entry name" value="DUF3782 DOMAIN-CONTAINING PROTEIN"/>
    <property type="match status" value="1"/>
</dbReference>
<dbReference type="Gene3D" id="6.10.250.3110">
    <property type="match status" value="1"/>
</dbReference>